<dbReference type="EMBL" id="CP003333">
    <property type="protein sequence ID" value="AFL68946.1"/>
    <property type="molecule type" value="Genomic_DNA"/>
</dbReference>
<accession>I3XYC2</accession>
<dbReference type="HOGENOM" id="CLU_076567_0_0_7"/>
<name>I3XYC2_SULBS</name>
<dbReference type="KEGG" id="sba:Sulba_1658"/>
<dbReference type="RefSeq" id="WP_014769823.1">
    <property type="nucleotide sequence ID" value="NC_018002.1"/>
</dbReference>
<keyword evidence="4" id="KW-1185">Reference proteome</keyword>
<organism evidence="3 4">
    <name type="scientific">Sulfurospirillum barnesii (strain ATCC 700032 / DSM 10660 / SES-3)</name>
    <dbReference type="NCBI Taxonomy" id="760154"/>
    <lineage>
        <taxon>Bacteria</taxon>
        <taxon>Pseudomonadati</taxon>
        <taxon>Campylobacterota</taxon>
        <taxon>Epsilonproteobacteria</taxon>
        <taxon>Campylobacterales</taxon>
        <taxon>Sulfurospirillaceae</taxon>
        <taxon>Sulfurospirillum</taxon>
    </lineage>
</organism>
<dbReference type="Pfam" id="PF15436">
    <property type="entry name" value="PGBA_N"/>
    <property type="match status" value="1"/>
</dbReference>
<keyword evidence="1" id="KW-0732">Signal</keyword>
<evidence type="ECO:0000313" key="4">
    <source>
        <dbReference type="Proteomes" id="UP000006176"/>
    </source>
</evidence>
<feature type="signal peptide" evidence="1">
    <location>
        <begin position="1"/>
        <end position="19"/>
    </location>
</feature>
<dbReference type="AlphaFoldDB" id="I3XYC2"/>
<protein>
    <recommendedName>
        <fullName evidence="2">Plasminogen-binding protein PgbA N-terminal domain-containing protein</fullName>
    </recommendedName>
</protein>
<evidence type="ECO:0000259" key="2">
    <source>
        <dbReference type="Pfam" id="PF15436"/>
    </source>
</evidence>
<feature type="chain" id="PRO_5003682374" description="Plasminogen-binding protein PgbA N-terminal domain-containing protein" evidence="1">
    <location>
        <begin position="20"/>
        <end position="239"/>
    </location>
</feature>
<dbReference type="eggNOG" id="COG2863">
    <property type="taxonomic scope" value="Bacteria"/>
</dbReference>
<dbReference type="PATRIC" id="fig|760154.4.peg.1661"/>
<feature type="domain" description="Plasminogen-binding protein PgbA N-terminal" evidence="2">
    <location>
        <begin position="26"/>
        <end position="237"/>
    </location>
</feature>
<reference evidence="3 4" key="1">
    <citation type="submission" date="2012-06" db="EMBL/GenBank/DDBJ databases">
        <title>Complete sequence of Sulfurospirillum barnesii SES-3.</title>
        <authorList>
            <consortium name="US DOE Joint Genome Institute"/>
            <person name="Lucas S."/>
            <person name="Han J."/>
            <person name="Lapidus A."/>
            <person name="Cheng J.-F."/>
            <person name="Goodwin L."/>
            <person name="Pitluck S."/>
            <person name="Peters L."/>
            <person name="Ovchinnikova G."/>
            <person name="Lu M."/>
            <person name="Detter J.C."/>
            <person name="Han C."/>
            <person name="Tapia R."/>
            <person name="Land M."/>
            <person name="Hauser L."/>
            <person name="Kyrpides N."/>
            <person name="Ivanova N."/>
            <person name="Pagani I."/>
            <person name="Stolz J."/>
            <person name="Arkin A."/>
            <person name="Dehal P."/>
            <person name="Oremland R."/>
            <person name="Saltikov C."/>
            <person name="Basu P."/>
            <person name="Hollibaugh J."/>
            <person name="Newman D."/>
            <person name="Stolyar S."/>
            <person name="Hazen T."/>
            <person name="Woyke T."/>
        </authorList>
    </citation>
    <scope>NUCLEOTIDE SEQUENCE [LARGE SCALE GENOMIC DNA]</scope>
    <source>
        <strain evidence="4">ATCC 700032 / DSM 10660 / SES-3</strain>
    </source>
</reference>
<dbReference type="OrthoDB" id="5372482at2"/>
<dbReference type="STRING" id="760154.Sulba_1658"/>
<proteinExistence type="predicted"/>
<sequence>MKKLCLLFCLCVFSAFAQAQTPFVAYKTPVLESNDKHLVIADSPLFVLGASGIVRHAFDEKTSSIIARVDVIAKDGVNATLRVEKFEMLSQMAFPEAGIKPMKGDEVTLNYLYDRALIVTPNQETYRDVTKRYSMITWVHPDLIATHLAKLYRPNPDKKLFQEMCYQNTASLIFFAIQSKGYFVDCHNFNTIYTTDIQENANTMLPFYSRIGKVESSWFSWGSSEIKDYTSYYSSLIGK</sequence>
<gene>
    <name evidence="3" type="ordered locus">Sulba_1658</name>
</gene>
<evidence type="ECO:0000256" key="1">
    <source>
        <dbReference type="SAM" id="SignalP"/>
    </source>
</evidence>
<evidence type="ECO:0000313" key="3">
    <source>
        <dbReference type="EMBL" id="AFL68946.1"/>
    </source>
</evidence>
<dbReference type="InterPro" id="IPR029276">
    <property type="entry name" value="PgbA_N"/>
</dbReference>
<dbReference type="Proteomes" id="UP000006176">
    <property type="component" value="Chromosome"/>
</dbReference>